<dbReference type="SUPFAM" id="SSF52821">
    <property type="entry name" value="Rhodanese/Cell cycle control phosphatase"/>
    <property type="match status" value="1"/>
</dbReference>
<reference evidence="2 3" key="1">
    <citation type="submission" date="2016-07" db="EMBL/GenBank/DDBJ databases">
        <title>Multiple horizontal gene transfer events from other fungi enriched the ability of initially mycotrophic Trichoderma (Ascomycota) to feed on dead plant biomass.</title>
        <authorList>
            <consortium name="DOE Joint Genome Institute"/>
            <person name="Aerts A."/>
            <person name="Atanasova L."/>
            <person name="Chenthamara K."/>
            <person name="Zhang J."/>
            <person name="Grujic M."/>
            <person name="Henrissat B."/>
            <person name="Kuo A."/>
            <person name="Salamov A."/>
            <person name="Lipzen A."/>
            <person name="Labutti K."/>
            <person name="Barry K."/>
            <person name="Miao Y."/>
            <person name="Rahimi M.J."/>
            <person name="Shen Q."/>
            <person name="Grigoriev I.V."/>
            <person name="Kubicek C.P."/>
            <person name="Druzhinina I.S."/>
        </authorList>
    </citation>
    <scope>NUCLEOTIDE SEQUENCE [LARGE SCALE GENOMIC DNA]</scope>
    <source>
        <strain evidence="2 3">ATCC 18648</strain>
    </source>
</reference>
<dbReference type="GO" id="GO:0004725">
    <property type="term" value="F:protein tyrosine phosphatase activity"/>
    <property type="evidence" value="ECO:0007669"/>
    <property type="project" value="TreeGrafter"/>
</dbReference>
<feature type="domain" description="Rhodanese" evidence="1">
    <location>
        <begin position="40"/>
        <end position="140"/>
    </location>
</feature>
<dbReference type="GO" id="GO:0005634">
    <property type="term" value="C:nucleus"/>
    <property type="evidence" value="ECO:0007669"/>
    <property type="project" value="TreeGrafter"/>
</dbReference>
<dbReference type="PANTHER" id="PTHR10828:SF50">
    <property type="entry name" value="REDUCTASE (ARC2), PUTATIVE (AFU_ORTHOLOGUE AFUA_6G13400)-RELATED"/>
    <property type="match status" value="1"/>
</dbReference>
<dbReference type="InterPro" id="IPR001763">
    <property type="entry name" value="Rhodanese-like_dom"/>
</dbReference>
<dbReference type="STRING" id="983965.A0A2T4BVS3"/>
<evidence type="ECO:0000313" key="2">
    <source>
        <dbReference type="EMBL" id="PTB73412.1"/>
    </source>
</evidence>
<gene>
    <name evidence="2" type="ORF">M440DRAFT_1393993</name>
</gene>
<proteinExistence type="predicted"/>
<dbReference type="PANTHER" id="PTHR10828">
    <property type="entry name" value="M-PHASE INDUCER PHOSPHATASE DUAL SPECIFICITY PHOSPHATASE CDC25"/>
    <property type="match status" value="1"/>
</dbReference>
<evidence type="ECO:0000313" key="3">
    <source>
        <dbReference type="Proteomes" id="UP000240760"/>
    </source>
</evidence>
<dbReference type="PROSITE" id="PS50206">
    <property type="entry name" value="RHODANESE_3"/>
    <property type="match status" value="1"/>
</dbReference>
<dbReference type="GO" id="GO:0005737">
    <property type="term" value="C:cytoplasm"/>
    <property type="evidence" value="ECO:0007669"/>
    <property type="project" value="TreeGrafter"/>
</dbReference>
<dbReference type="InterPro" id="IPR036873">
    <property type="entry name" value="Rhodanese-like_dom_sf"/>
</dbReference>
<protein>
    <recommendedName>
        <fullName evidence="1">Rhodanese domain-containing protein</fullName>
    </recommendedName>
</protein>
<dbReference type="Gene3D" id="3.40.250.10">
    <property type="entry name" value="Rhodanese-like domain"/>
    <property type="match status" value="1"/>
</dbReference>
<dbReference type="SMART" id="SM00450">
    <property type="entry name" value="RHOD"/>
    <property type="match status" value="1"/>
</dbReference>
<keyword evidence="3" id="KW-1185">Reference proteome</keyword>
<organism evidence="2 3">
    <name type="scientific">Trichoderma longibrachiatum ATCC 18648</name>
    <dbReference type="NCBI Taxonomy" id="983965"/>
    <lineage>
        <taxon>Eukaryota</taxon>
        <taxon>Fungi</taxon>
        <taxon>Dikarya</taxon>
        <taxon>Ascomycota</taxon>
        <taxon>Pezizomycotina</taxon>
        <taxon>Sordariomycetes</taxon>
        <taxon>Hypocreomycetidae</taxon>
        <taxon>Hypocreales</taxon>
        <taxon>Hypocreaceae</taxon>
        <taxon>Trichoderma</taxon>
    </lineage>
</organism>
<dbReference type="Pfam" id="PF00581">
    <property type="entry name" value="Rhodanese"/>
    <property type="match status" value="1"/>
</dbReference>
<name>A0A2T4BVS3_TRILO</name>
<dbReference type="AlphaFoldDB" id="A0A2T4BVS3"/>
<sequence length="157" mass="17688">MSYSTNQYEEIPPPNVSCDVVEPAEVHSWLEQHKAAGKDAQKDFLLVDVRLNEWQGGTITTSINLPAQSFYQAREMVYMLSKQAGVKKVVFYCGSCGTRGPKCAGWFQEYLNSVGETDMKALILKGGFKGWQKTYNGQMVDVCDPNAWRYAWRSPST</sequence>
<evidence type="ECO:0000259" key="1">
    <source>
        <dbReference type="PROSITE" id="PS50206"/>
    </source>
</evidence>
<dbReference type="OrthoDB" id="8300214at2759"/>
<accession>A0A2T4BVS3</accession>
<dbReference type="Proteomes" id="UP000240760">
    <property type="component" value="Unassembled WGS sequence"/>
</dbReference>
<dbReference type="EMBL" id="KZ679138">
    <property type="protein sequence ID" value="PTB73412.1"/>
    <property type="molecule type" value="Genomic_DNA"/>
</dbReference>